<dbReference type="HOGENOM" id="CLU_973563_0_0_1"/>
<proteinExistence type="predicted"/>
<dbReference type="STRING" id="765440.A0A0C3F5B2"/>
<dbReference type="EMBL" id="KN833007">
    <property type="protein sequence ID" value="KIM79890.1"/>
    <property type="molecule type" value="Genomic_DNA"/>
</dbReference>
<dbReference type="AlphaFoldDB" id="A0A0C3F5B2"/>
<reference evidence="1 2" key="1">
    <citation type="submission" date="2014-04" db="EMBL/GenBank/DDBJ databases">
        <authorList>
            <consortium name="DOE Joint Genome Institute"/>
            <person name="Kuo A."/>
            <person name="Tarkka M."/>
            <person name="Buscot F."/>
            <person name="Kohler A."/>
            <person name="Nagy L.G."/>
            <person name="Floudas D."/>
            <person name="Copeland A."/>
            <person name="Barry K.W."/>
            <person name="Cichocki N."/>
            <person name="Veneault-Fourrey C."/>
            <person name="LaButti K."/>
            <person name="Lindquist E.A."/>
            <person name="Lipzen A."/>
            <person name="Lundell T."/>
            <person name="Morin E."/>
            <person name="Murat C."/>
            <person name="Sun H."/>
            <person name="Tunlid A."/>
            <person name="Henrissat B."/>
            <person name="Grigoriev I.V."/>
            <person name="Hibbett D.S."/>
            <person name="Martin F."/>
            <person name="Nordberg H.P."/>
            <person name="Cantor M.N."/>
            <person name="Hua S.X."/>
        </authorList>
    </citation>
    <scope>NUCLEOTIDE SEQUENCE [LARGE SCALE GENOMIC DNA]</scope>
    <source>
        <strain evidence="1 2">F 1598</strain>
    </source>
</reference>
<accession>A0A0C3F5B2</accession>
<evidence type="ECO:0000313" key="1">
    <source>
        <dbReference type="EMBL" id="KIM79890.1"/>
    </source>
</evidence>
<dbReference type="SUPFAM" id="SSF56112">
    <property type="entry name" value="Protein kinase-like (PK-like)"/>
    <property type="match status" value="1"/>
</dbReference>
<dbReference type="Gene3D" id="1.10.510.10">
    <property type="entry name" value="Transferase(Phosphotransferase) domain 1"/>
    <property type="match status" value="1"/>
</dbReference>
<reference evidence="2" key="2">
    <citation type="submission" date="2015-01" db="EMBL/GenBank/DDBJ databases">
        <title>Evolutionary Origins and Diversification of the Mycorrhizal Mutualists.</title>
        <authorList>
            <consortium name="DOE Joint Genome Institute"/>
            <consortium name="Mycorrhizal Genomics Consortium"/>
            <person name="Kohler A."/>
            <person name="Kuo A."/>
            <person name="Nagy L.G."/>
            <person name="Floudas D."/>
            <person name="Copeland A."/>
            <person name="Barry K.W."/>
            <person name="Cichocki N."/>
            <person name="Veneault-Fourrey C."/>
            <person name="LaButti K."/>
            <person name="Lindquist E.A."/>
            <person name="Lipzen A."/>
            <person name="Lundell T."/>
            <person name="Morin E."/>
            <person name="Murat C."/>
            <person name="Riley R."/>
            <person name="Ohm R."/>
            <person name="Sun H."/>
            <person name="Tunlid A."/>
            <person name="Henrissat B."/>
            <person name="Grigoriev I.V."/>
            <person name="Hibbett D.S."/>
            <person name="Martin F."/>
        </authorList>
    </citation>
    <scope>NUCLEOTIDE SEQUENCE [LARGE SCALE GENOMIC DNA]</scope>
    <source>
        <strain evidence="2">F 1598</strain>
    </source>
</reference>
<dbReference type="InterPro" id="IPR011009">
    <property type="entry name" value="Kinase-like_dom_sf"/>
</dbReference>
<evidence type="ECO:0000313" key="2">
    <source>
        <dbReference type="Proteomes" id="UP000054166"/>
    </source>
</evidence>
<feature type="non-terminal residue" evidence="1">
    <location>
        <position position="1"/>
    </location>
</feature>
<gene>
    <name evidence="1" type="ORF">PILCRDRAFT_823071</name>
</gene>
<name>A0A0C3F5B2_PILCF</name>
<dbReference type="OrthoDB" id="2521594at2759"/>
<evidence type="ECO:0008006" key="3">
    <source>
        <dbReference type="Google" id="ProtNLM"/>
    </source>
</evidence>
<protein>
    <recommendedName>
        <fullName evidence="3">Protein kinase domain-containing protein</fullName>
    </recommendedName>
</protein>
<dbReference type="Proteomes" id="UP000054166">
    <property type="component" value="Unassembled WGS sequence"/>
</dbReference>
<sequence length="274" mass="31859">PYVPPTHEPINLLPPQIVMPIPRLSHVSFDIVECIKHSRHQDGVFRVRVNINGRHQDAIVKLFHVDNSPRDFRWKAGKDLFDTERQAYANLIHYNLCNNGLVPQCYGFINFPNWNPVISCPPNPMPNQPNPWKFFCDDVKSPMALFLEYFPDMKHLSFYNLTADVANAALSVLTCIHKVHILHYDFFSQNILVSPSGRVVVVDFGDVVIHPDDMVAYVGEINQFMHRDYTVTWEMFFEHMMPDIMRMRQGKAPETLLGRRCLTTDQDMSWMIED</sequence>
<keyword evidence="2" id="KW-1185">Reference proteome</keyword>
<organism evidence="1 2">
    <name type="scientific">Piloderma croceum (strain F 1598)</name>
    <dbReference type="NCBI Taxonomy" id="765440"/>
    <lineage>
        <taxon>Eukaryota</taxon>
        <taxon>Fungi</taxon>
        <taxon>Dikarya</taxon>
        <taxon>Basidiomycota</taxon>
        <taxon>Agaricomycotina</taxon>
        <taxon>Agaricomycetes</taxon>
        <taxon>Agaricomycetidae</taxon>
        <taxon>Atheliales</taxon>
        <taxon>Atheliaceae</taxon>
        <taxon>Piloderma</taxon>
    </lineage>
</organism>
<dbReference type="InParanoid" id="A0A0C3F5B2"/>